<keyword evidence="4" id="KW-0418">Kinase</keyword>
<name>A0AAD5MJA7_PYTIN</name>
<feature type="transmembrane region" description="Helical" evidence="5">
    <location>
        <begin position="46"/>
        <end position="64"/>
    </location>
</feature>
<dbReference type="InterPro" id="IPR036940">
    <property type="entry name" value="PI3/4_kinase_cat_sf"/>
</dbReference>
<dbReference type="EMBL" id="JAKCXM010000002">
    <property type="protein sequence ID" value="KAJ0409889.1"/>
    <property type="molecule type" value="Genomic_DNA"/>
</dbReference>
<dbReference type="PANTHER" id="PTHR10048">
    <property type="entry name" value="PHOSPHATIDYLINOSITOL KINASE"/>
    <property type="match status" value="1"/>
</dbReference>
<evidence type="ECO:0000256" key="2">
    <source>
        <dbReference type="ARBA" id="ARBA00012169"/>
    </source>
</evidence>
<dbReference type="AlphaFoldDB" id="A0AAD5MJA7"/>
<dbReference type="SUPFAM" id="SSF56112">
    <property type="entry name" value="Protein kinase-like (PK-like)"/>
    <property type="match status" value="1"/>
</dbReference>
<dbReference type="Pfam" id="PF00454">
    <property type="entry name" value="PI3_PI4_kinase"/>
    <property type="match status" value="1"/>
</dbReference>
<gene>
    <name evidence="7" type="ORF">P43SY_005783</name>
</gene>
<evidence type="ECO:0000256" key="1">
    <source>
        <dbReference type="ARBA" id="ARBA00001686"/>
    </source>
</evidence>
<dbReference type="PROSITE" id="PS50290">
    <property type="entry name" value="PI3_4_KINASE_3"/>
    <property type="match status" value="1"/>
</dbReference>
<dbReference type="InterPro" id="IPR011009">
    <property type="entry name" value="Kinase-like_dom_sf"/>
</dbReference>
<dbReference type="GO" id="GO:0005737">
    <property type="term" value="C:cytoplasm"/>
    <property type="evidence" value="ECO:0007669"/>
    <property type="project" value="TreeGrafter"/>
</dbReference>
<dbReference type="FunFam" id="1.10.1070.11:FF:000016">
    <property type="entry name" value="PIK1p Phosphatidylinositol 4-kinase"/>
    <property type="match status" value="1"/>
</dbReference>
<evidence type="ECO:0000256" key="5">
    <source>
        <dbReference type="SAM" id="Phobius"/>
    </source>
</evidence>
<comment type="catalytic activity">
    <reaction evidence="1">
        <text>a 1,2-diacyl-sn-glycero-3-phospho-(1D-myo-inositol) + ATP = a 1,2-diacyl-sn-glycero-3-phospho-(1D-myo-inositol 4-phosphate) + ADP + H(+)</text>
        <dbReference type="Rhea" id="RHEA:19877"/>
        <dbReference type="ChEBI" id="CHEBI:15378"/>
        <dbReference type="ChEBI" id="CHEBI:30616"/>
        <dbReference type="ChEBI" id="CHEBI:57880"/>
        <dbReference type="ChEBI" id="CHEBI:58178"/>
        <dbReference type="ChEBI" id="CHEBI:456216"/>
        <dbReference type="EC" id="2.7.1.67"/>
    </reaction>
</comment>
<proteinExistence type="predicted"/>
<dbReference type="Gene3D" id="1.10.1070.11">
    <property type="entry name" value="Phosphatidylinositol 3-/4-kinase, catalytic domain"/>
    <property type="match status" value="1"/>
</dbReference>
<dbReference type="InterPro" id="IPR015433">
    <property type="entry name" value="PI3/4_kinase"/>
</dbReference>
<sequence>MGVYNVLTWTAELSVIAWYVGVPLSHGAWCSLLRPDLVDAWHMRQSLAATALLAIARLGLFVYIRLTSKKAPATRCFVFLVFLIQGALGTLAVLQPAVFLRDDRSFVRYRSVSWAHSFVSTLAVLTSVSAIMQLGYILQLNRSRGRLTDDHLMRDVLKERYGGEMAEAKLVFWRSKWSNLVQHIKQRRPADPTFEAMLRLYAQRDEAVDRLARVYDRAPRESEFYLPQLCSFLLTGASAQSSQLCMMLLEKCTILAAYSIICYLLQIKDRHNGNILLDAEGHIIHIDFGYMLSNNPGNVAFEQAPFKLTSEFVELMGGPRSATFRRFRSLCVRSFLVARKYRHRFTLLIEMTLHGNEKLPCFAGDARGTINRFAARFQPQLDINACEDFVHSLIDASLDNWRTQWYDKYQRWFVGVF</sequence>
<comment type="caution">
    <text evidence="7">The sequence shown here is derived from an EMBL/GenBank/DDBJ whole genome shotgun (WGS) entry which is preliminary data.</text>
</comment>
<reference evidence="7" key="1">
    <citation type="submission" date="2021-12" db="EMBL/GenBank/DDBJ databases">
        <title>Prjna785345.</title>
        <authorList>
            <person name="Rujirawat T."/>
            <person name="Krajaejun T."/>
        </authorList>
    </citation>
    <scope>NUCLEOTIDE SEQUENCE</scope>
    <source>
        <strain evidence="7">Pi057C3</strain>
    </source>
</reference>
<feature type="domain" description="PI3K/PI4K catalytic" evidence="6">
    <location>
        <begin position="1"/>
        <end position="402"/>
    </location>
</feature>
<dbReference type="SMART" id="SM00146">
    <property type="entry name" value="PI3Kc"/>
    <property type="match status" value="1"/>
</dbReference>
<organism evidence="7 8">
    <name type="scientific">Pythium insidiosum</name>
    <name type="common">Pythiosis disease agent</name>
    <dbReference type="NCBI Taxonomy" id="114742"/>
    <lineage>
        <taxon>Eukaryota</taxon>
        <taxon>Sar</taxon>
        <taxon>Stramenopiles</taxon>
        <taxon>Oomycota</taxon>
        <taxon>Peronosporomycetes</taxon>
        <taxon>Pythiales</taxon>
        <taxon>Pythiaceae</taxon>
        <taxon>Pythium</taxon>
    </lineage>
</organism>
<keyword evidence="5" id="KW-0472">Membrane</keyword>
<keyword evidence="8" id="KW-1185">Reference proteome</keyword>
<dbReference type="GO" id="GO:0004430">
    <property type="term" value="F:1-phosphatidylinositol 4-kinase activity"/>
    <property type="evidence" value="ECO:0007669"/>
    <property type="project" value="UniProtKB-EC"/>
</dbReference>
<evidence type="ECO:0000313" key="7">
    <source>
        <dbReference type="EMBL" id="KAJ0409889.1"/>
    </source>
</evidence>
<dbReference type="GO" id="GO:0048015">
    <property type="term" value="P:phosphatidylinositol-mediated signaling"/>
    <property type="evidence" value="ECO:0007669"/>
    <property type="project" value="TreeGrafter"/>
</dbReference>
<protein>
    <recommendedName>
        <fullName evidence="2">1-phosphatidylinositol 4-kinase</fullName>
        <ecNumber evidence="2">2.7.1.67</ecNumber>
    </recommendedName>
</protein>
<accession>A0AAD5MJA7</accession>
<dbReference type="InterPro" id="IPR000403">
    <property type="entry name" value="PI3/4_kinase_cat_dom"/>
</dbReference>
<dbReference type="GO" id="GO:0046854">
    <property type="term" value="P:phosphatidylinositol phosphate biosynthetic process"/>
    <property type="evidence" value="ECO:0007669"/>
    <property type="project" value="InterPro"/>
</dbReference>
<keyword evidence="5" id="KW-1133">Transmembrane helix</keyword>
<evidence type="ECO:0000259" key="6">
    <source>
        <dbReference type="PROSITE" id="PS50290"/>
    </source>
</evidence>
<feature type="transmembrane region" description="Helical" evidence="5">
    <location>
        <begin position="76"/>
        <end position="94"/>
    </location>
</feature>
<keyword evidence="3" id="KW-0808">Transferase</keyword>
<dbReference type="Proteomes" id="UP001209570">
    <property type="component" value="Unassembled WGS sequence"/>
</dbReference>
<feature type="transmembrane region" description="Helical" evidence="5">
    <location>
        <begin position="114"/>
        <end position="138"/>
    </location>
</feature>
<dbReference type="GO" id="GO:0016020">
    <property type="term" value="C:membrane"/>
    <property type="evidence" value="ECO:0007669"/>
    <property type="project" value="TreeGrafter"/>
</dbReference>
<evidence type="ECO:0000256" key="4">
    <source>
        <dbReference type="ARBA" id="ARBA00022777"/>
    </source>
</evidence>
<dbReference type="EC" id="2.7.1.67" evidence="2"/>
<dbReference type="PANTHER" id="PTHR10048:SF22">
    <property type="entry name" value="PHOSPHATIDYLINOSITOL 4-KINASE BETA"/>
    <property type="match status" value="1"/>
</dbReference>
<keyword evidence="5" id="KW-0812">Transmembrane</keyword>
<evidence type="ECO:0000313" key="8">
    <source>
        <dbReference type="Proteomes" id="UP001209570"/>
    </source>
</evidence>
<evidence type="ECO:0000256" key="3">
    <source>
        <dbReference type="ARBA" id="ARBA00022679"/>
    </source>
</evidence>